<gene>
    <name evidence="3" type="ORF">GTC17260_01050</name>
</gene>
<dbReference type="GO" id="GO:0006355">
    <property type="term" value="P:regulation of DNA-templated transcription"/>
    <property type="evidence" value="ECO:0007669"/>
    <property type="project" value="InterPro"/>
</dbReference>
<feature type="transmembrane region" description="Helical" evidence="1">
    <location>
        <begin position="83"/>
        <end position="105"/>
    </location>
</feature>
<dbReference type="InterPro" id="IPR016032">
    <property type="entry name" value="Sig_transdc_resp-reg_C-effctor"/>
</dbReference>
<proteinExistence type="predicted"/>
<protein>
    <recommendedName>
        <fullName evidence="2">HTH luxR-type domain-containing protein</fullName>
    </recommendedName>
</protein>
<dbReference type="Pfam" id="PF00196">
    <property type="entry name" value="GerE"/>
    <property type="match status" value="1"/>
</dbReference>
<keyword evidence="1" id="KW-0812">Transmembrane</keyword>
<keyword evidence="1" id="KW-1133">Transmembrane helix</keyword>
<feature type="transmembrane region" description="Helical" evidence="1">
    <location>
        <begin position="58"/>
        <end position="76"/>
    </location>
</feature>
<feature type="transmembrane region" description="Helical" evidence="1">
    <location>
        <begin position="27"/>
        <end position="46"/>
    </location>
</feature>
<dbReference type="SUPFAM" id="SSF46894">
    <property type="entry name" value="C-terminal effector domain of the bipartite response regulators"/>
    <property type="match status" value="1"/>
</dbReference>
<name>A0AB33J6P4_9BACT</name>
<dbReference type="InterPro" id="IPR036388">
    <property type="entry name" value="WH-like_DNA-bd_sf"/>
</dbReference>
<feature type="transmembrane region" description="Helical" evidence="1">
    <location>
        <begin position="162"/>
        <end position="182"/>
    </location>
</feature>
<keyword evidence="1" id="KW-0472">Membrane</keyword>
<organism evidence="3">
    <name type="scientific">Prevotella sp. GTC17260</name>
    <dbReference type="NCBI Taxonomy" id="3236796"/>
    <lineage>
        <taxon>Bacteria</taxon>
        <taxon>Pseudomonadati</taxon>
        <taxon>Bacteroidota</taxon>
        <taxon>Bacteroidia</taxon>
        <taxon>Bacteroidales</taxon>
        <taxon>Prevotellaceae</taxon>
        <taxon>Prevotella</taxon>
    </lineage>
</organism>
<reference evidence="3" key="1">
    <citation type="submission" date="2024-07" db="EMBL/GenBank/DDBJ databases">
        <title>Complete genome sequence of Prevotella sp. YM-2024 GTC17260.</title>
        <authorList>
            <person name="Hayashi M."/>
            <person name="Muto Y."/>
            <person name="Tanaka K."/>
            <person name="Niwa H."/>
        </authorList>
    </citation>
    <scope>NUCLEOTIDE SEQUENCE</scope>
    <source>
        <strain evidence="3">GTC17260</strain>
    </source>
</reference>
<accession>A0AB33J6P4</accession>
<sequence>MNFPNIRKSARAFLQLRAADPISRHQVIVYLLHTAIVVIVITMQLTGLGGSQKVLPKAMSMIHLSACLTALSLFLARKVSVTVAFSSVALVAQATIVCRFIYFSHVRPEQYLHFIVLNQITSLMAVVFLVMCFVKYTPFVVATVSLITYGSVATYLKEPTLWNFFGFFLSIQTFLCVLGELLRRNVLNVQTENSNLHHRETRLMRAVRLNGREMEGYLRMSSNDNPTADDADRLFAMLTPKSQRNLINAVRLHLRRHLTDDCDLARLFPMLTKSEVDVCNLILQDKKMNEIGQLLEKSEKNVGVVRAHIRKKLDVPQGYELKQFLTEKLEDEKTGSIISRVTHKHSKIRSNK</sequence>
<dbReference type="GO" id="GO:0003677">
    <property type="term" value="F:DNA binding"/>
    <property type="evidence" value="ECO:0007669"/>
    <property type="project" value="InterPro"/>
</dbReference>
<dbReference type="AlphaFoldDB" id="A0AB33J6P4"/>
<evidence type="ECO:0000256" key="1">
    <source>
        <dbReference type="SAM" id="Phobius"/>
    </source>
</evidence>
<feature type="transmembrane region" description="Helical" evidence="1">
    <location>
        <begin position="139"/>
        <end position="156"/>
    </location>
</feature>
<dbReference type="InterPro" id="IPR000792">
    <property type="entry name" value="Tscrpt_reg_LuxR_C"/>
</dbReference>
<evidence type="ECO:0000313" key="3">
    <source>
        <dbReference type="EMBL" id="BFO77470.1"/>
    </source>
</evidence>
<dbReference type="SMART" id="SM00421">
    <property type="entry name" value="HTH_LUXR"/>
    <property type="match status" value="1"/>
</dbReference>
<feature type="transmembrane region" description="Helical" evidence="1">
    <location>
        <begin position="111"/>
        <end position="132"/>
    </location>
</feature>
<dbReference type="Gene3D" id="1.10.10.10">
    <property type="entry name" value="Winged helix-like DNA-binding domain superfamily/Winged helix DNA-binding domain"/>
    <property type="match status" value="1"/>
</dbReference>
<dbReference type="EMBL" id="AP035788">
    <property type="protein sequence ID" value="BFO77470.1"/>
    <property type="molecule type" value="Genomic_DNA"/>
</dbReference>
<feature type="domain" description="HTH luxR-type" evidence="2">
    <location>
        <begin position="268"/>
        <end position="325"/>
    </location>
</feature>
<evidence type="ECO:0000259" key="2">
    <source>
        <dbReference type="SMART" id="SM00421"/>
    </source>
</evidence>